<keyword evidence="3 6" id="KW-0812">Transmembrane</keyword>
<sequence>MAFFLVYQQIENWLIYPRVMRQAVRVSGLAAILSVLVGTAIAGVFGALVAVPVYAAAQIVVRQVWLPRQDAR</sequence>
<evidence type="ECO:0000313" key="8">
    <source>
        <dbReference type="Proteomes" id="UP000482800"/>
    </source>
</evidence>
<evidence type="ECO:0008006" key="9">
    <source>
        <dbReference type="Google" id="ProtNLM"/>
    </source>
</evidence>
<keyword evidence="8" id="KW-1185">Reference proteome</keyword>
<dbReference type="EMBL" id="BLPF01000001">
    <property type="protein sequence ID" value="GFJ76782.1"/>
    <property type="molecule type" value="Genomic_DNA"/>
</dbReference>
<dbReference type="GO" id="GO:0016020">
    <property type="term" value="C:membrane"/>
    <property type="evidence" value="ECO:0007669"/>
    <property type="project" value="UniProtKB-SubCell"/>
</dbReference>
<dbReference type="AlphaFoldDB" id="A0A6V8JVY4"/>
<comment type="similarity">
    <text evidence="2">Belongs to the autoinducer-2 exporter (AI-2E) (TC 2.A.86) family.</text>
</comment>
<dbReference type="Pfam" id="PF01594">
    <property type="entry name" value="AI-2E_transport"/>
    <property type="match status" value="1"/>
</dbReference>
<keyword evidence="4 6" id="KW-1133">Transmembrane helix</keyword>
<evidence type="ECO:0000256" key="4">
    <source>
        <dbReference type="ARBA" id="ARBA00022989"/>
    </source>
</evidence>
<evidence type="ECO:0000256" key="5">
    <source>
        <dbReference type="ARBA" id="ARBA00023136"/>
    </source>
</evidence>
<organism evidence="7 8">
    <name type="scientific">Phytohabitans houttuyneae</name>
    <dbReference type="NCBI Taxonomy" id="1076126"/>
    <lineage>
        <taxon>Bacteria</taxon>
        <taxon>Bacillati</taxon>
        <taxon>Actinomycetota</taxon>
        <taxon>Actinomycetes</taxon>
        <taxon>Micromonosporales</taxon>
        <taxon>Micromonosporaceae</taxon>
    </lineage>
</organism>
<evidence type="ECO:0000256" key="2">
    <source>
        <dbReference type="ARBA" id="ARBA00009773"/>
    </source>
</evidence>
<accession>A0A6V8JVY4</accession>
<reference evidence="7 8" key="1">
    <citation type="submission" date="2020-03" db="EMBL/GenBank/DDBJ databases">
        <title>Whole genome shotgun sequence of Phytohabitans houttuyneae NBRC 108639.</title>
        <authorList>
            <person name="Komaki H."/>
            <person name="Tamura T."/>
        </authorList>
    </citation>
    <scope>NUCLEOTIDE SEQUENCE [LARGE SCALE GENOMIC DNA]</scope>
    <source>
        <strain evidence="7 8">NBRC 108639</strain>
    </source>
</reference>
<evidence type="ECO:0000256" key="1">
    <source>
        <dbReference type="ARBA" id="ARBA00004141"/>
    </source>
</evidence>
<protein>
    <recommendedName>
        <fullName evidence="9">AI-2E family transporter</fullName>
    </recommendedName>
</protein>
<evidence type="ECO:0000256" key="6">
    <source>
        <dbReference type="SAM" id="Phobius"/>
    </source>
</evidence>
<evidence type="ECO:0000313" key="7">
    <source>
        <dbReference type="EMBL" id="GFJ76782.1"/>
    </source>
</evidence>
<proteinExistence type="inferred from homology"/>
<name>A0A6V8JVY4_9ACTN</name>
<comment type="caution">
    <text evidence="7">The sequence shown here is derived from an EMBL/GenBank/DDBJ whole genome shotgun (WGS) entry which is preliminary data.</text>
</comment>
<gene>
    <name evidence="7" type="ORF">Phou_009620</name>
</gene>
<reference evidence="7 8" key="2">
    <citation type="submission" date="2020-03" db="EMBL/GenBank/DDBJ databases">
        <authorList>
            <person name="Ichikawa N."/>
            <person name="Kimura A."/>
            <person name="Kitahashi Y."/>
            <person name="Uohara A."/>
        </authorList>
    </citation>
    <scope>NUCLEOTIDE SEQUENCE [LARGE SCALE GENOMIC DNA]</scope>
    <source>
        <strain evidence="7 8">NBRC 108639</strain>
    </source>
</reference>
<keyword evidence="5 6" id="KW-0472">Membrane</keyword>
<dbReference type="Proteomes" id="UP000482800">
    <property type="component" value="Unassembled WGS sequence"/>
</dbReference>
<evidence type="ECO:0000256" key="3">
    <source>
        <dbReference type="ARBA" id="ARBA00022692"/>
    </source>
</evidence>
<feature type="transmembrane region" description="Helical" evidence="6">
    <location>
        <begin position="28"/>
        <end position="57"/>
    </location>
</feature>
<dbReference type="InterPro" id="IPR002549">
    <property type="entry name" value="AI-2E-like"/>
</dbReference>
<comment type="subcellular location">
    <subcellularLocation>
        <location evidence="1">Membrane</location>
        <topology evidence="1">Multi-pass membrane protein</topology>
    </subcellularLocation>
</comment>